<evidence type="ECO:0000259" key="1">
    <source>
        <dbReference type="Pfam" id="PF23310"/>
    </source>
</evidence>
<dbReference type="Pfam" id="PF23310">
    <property type="entry name" value="TPR_27"/>
    <property type="match status" value="1"/>
</dbReference>
<dbReference type="InterPro" id="IPR057136">
    <property type="entry name" value="At2g35280_TPR_dom"/>
</dbReference>
<sequence>MENLPKVRNGAIAKRMKKKAKRPTLLNMLPEDAIVEIVSQLVSSSSQPFADLYSLKSSCKALFAASKDKMVKQQIALERDIIGLTWMATDDECMAVLNSCGDAGNAEANFIYACIEYFHHVPCVVFLQINIFKDDIDRGAEFLKKASSHEHKAALYMMNILSVRLQKHNPSADGNSHTLRVDQRIFDDYDQLKWCREKVLNAIRLVTWNNWQDNAGANVRRCKNSNCGIRGWDCRCFCSDDCQWNHEYYEFCKAT</sequence>
<gene>
    <name evidence="2" type="ORF">LUZ62_031450</name>
</gene>
<dbReference type="PANTHER" id="PTHR33784:SF10">
    <property type="entry name" value="F-BOX PROTEIN"/>
    <property type="match status" value="1"/>
</dbReference>
<feature type="domain" description="At2g35280-like TPR" evidence="1">
    <location>
        <begin position="84"/>
        <end position="200"/>
    </location>
</feature>
<keyword evidence="3" id="KW-1185">Reference proteome</keyword>
<proteinExistence type="predicted"/>
<dbReference type="AlphaFoldDB" id="A0AAV8HMM6"/>
<dbReference type="Proteomes" id="UP001140206">
    <property type="component" value="Chromosome 1"/>
</dbReference>
<protein>
    <submittedName>
        <fullName evidence="2">F-box plant-like protein</fullName>
    </submittedName>
</protein>
<name>A0AAV8HMM6_9POAL</name>
<evidence type="ECO:0000313" key="3">
    <source>
        <dbReference type="Proteomes" id="UP001140206"/>
    </source>
</evidence>
<reference evidence="2" key="1">
    <citation type="submission" date="2022-08" db="EMBL/GenBank/DDBJ databases">
        <authorList>
            <person name="Marques A."/>
        </authorList>
    </citation>
    <scope>NUCLEOTIDE SEQUENCE</scope>
    <source>
        <strain evidence="2">RhyPub2mFocal</strain>
        <tissue evidence="2">Leaves</tissue>
    </source>
</reference>
<accession>A0AAV8HMM6</accession>
<dbReference type="PANTHER" id="PTHR33784">
    <property type="entry name" value="OS05G0482100 PROTEIN"/>
    <property type="match status" value="1"/>
</dbReference>
<dbReference type="EMBL" id="JAMFTS010000001">
    <property type="protein sequence ID" value="KAJ4818884.1"/>
    <property type="molecule type" value="Genomic_DNA"/>
</dbReference>
<comment type="caution">
    <text evidence="2">The sequence shown here is derived from an EMBL/GenBank/DDBJ whole genome shotgun (WGS) entry which is preliminary data.</text>
</comment>
<evidence type="ECO:0000313" key="2">
    <source>
        <dbReference type="EMBL" id="KAJ4818884.1"/>
    </source>
</evidence>
<organism evidence="2 3">
    <name type="scientific">Rhynchospora pubera</name>
    <dbReference type="NCBI Taxonomy" id="906938"/>
    <lineage>
        <taxon>Eukaryota</taxon>
        <taxon>Viridiplantae</taxon>
        <taxon>Streptophyta</taxon>
        <taxon>Embryophyta</taxon>
        <taxon>Tracheophyta</taxon>
        <taxon>Spermatophyta</taxon>
        <taxon>Magnoliopsida</taxon>
        <taxon>Liliopsida</taxon>
        <taxon>Poales</taxon>
        <taxon>Cyperaceae</taxon>
        <taxon>Cyperoideae</taxon>
        <taxon>Rhynchosporeae</taxon>
        <taxon>Rhynchospora</taxon>
    </lineage>
</organism>
<dbReference type="InterPro" id="IPR040338">
    <property type="entry name" value="At1g67623-like"/>
</dbReference>